<feature type="transmembrane region" description="Helical" evidence="4">
    <location>
        <begin position="207"/>
        <end position="227"/>
    </location>
</feature>
<dbReference type="InterPro" id="IPR011701">
    <property type="entry name" value="MFS"/>
</dbReference>
<dbReference type="EMBL" id="MKCT01000017">
    <property type="protein sequence ID" value="OHX20541.1"/>
    <property type="molecule type" value="Genomic_DNA"/>
</dbReference>
<feature type="domain" description="Major facilitator superfamily (MFS) profile" evidence="5">
    <location>
        <begin position="1"/>
        <end position="383"/>
    </location>
</feature>
<evidence type="ECO:0000313" key="7">
    <source>
        <dbReference type="Proteomes" id="UP000180280"/>
    </source>
</evidence>
<keyword evidence="7" id="KW-1185">Reference proteome</keyword>
<feature type="transmembrane region" description="Helical" evidence="4">
    <location>
        <begin position="154"/>
        <end position="173"/>
    </location>
</feature>
<dbReference type="Gene3D" id="1.20.1250.20">
    <property type="entry name" value="MFS general substrate transporter like domains"/>
    <property type="match status" value="1"/>
</dbReference>
<feature type="transmembrane region" description="Helical" evidence="4">
    <location>
        <begin position="28"/>
        <end position="53"/>
    </location>
</feature>
<proteinExistence type="predicted"/>
<dbReference type="PROSITE" id="PS50850">
    <property type="entry name" value="MFS"/>
    <property type="match status" value="1"/>
</dbReference>
<evidence type="ECO:0000256" key="1">
    <source>
        <dbReference type="ARBA" id="ARBA00022692"/>
    </source>
</evidence>
<dbReference type="PANTHER" id="PTHR42910:SF1">
    <property type="entry name" value="MAJOR FACILITATOR SUPERFAMILY (MFS) PROFILE DOMAIN-CONTAINING PROTEIN"/>
    <property type="match status" value="1"/>
</dbReference>
<feature type="transmembrane region" description="Helical" evidence="4">
    <location>
        <begin position="233"/>
        <end position="252"/>
    </location>
</feature>
<dbReference type="SUPFAM" id="SSF103473">
    <property type="entry name" value="MFS general substrate transporter"/>
    <property type="match status" value="1"/>
</dbReference>
<dbReference type="CDD" id="cd17324">
    <property type="entry name" value="MFS_NepI_like"/>
    <property type="match status" value="1"/>
</dbReference>
<keyword evidence="1 4" id="KW-0812">Transmembrane</keyword>
<accession>A0ABX3CEC3</accession>
<dbReference type="InterPro" id="IPR020846">
    <property type="entry name" value="MFS_dom"/>
</dbReference>
<feature type="transmembrane region" description="Helical" evidence="4">
    <location>
        <begin position="90"/>
        <end position="111"/>
    </location>
</feature>
<name>A0ABX3CEC3_9NEIS</name>
<feature type="transmembrane region" description="Helical" evidence="4">
    <location>
        <begin position="289"/>
        <end position="307"/>
    </location>
</feature>
<sequence length="389" mass="41026">MVMSACAAMSVANVYYAQPLLDTIRADLGISVAGAGGIVTATQLGCALALCLVVPLGDLWNRVRLLLVQLALLLLTLLFIVWVASPTLLLLGMAAAGLFGTAMTQGLIAYSATLAAPERRGRVVGTVQGGVVVGLLLARVLAGCISDLAGWRAVYLASAGATLTMLLLLARLLPPRPARRMELSYPMLLHSMWLLLRRERGLQIRGMLALLMFAILGIFWSAMALPLSAEPFGYSHTAIGAFGLVGLVGALAAAKAGRWTDLGLGQRTSAAALLCMLFAWPLLAWMEHGLWALIVGIILLDMGGQAIHVVNQGMIFREATTAHSRLVACYMLFYSLGSGLGAIAATSVYACLGWQGVCGLGFGVSMLAVLFWWATLERMPETAAAQLAG</sequence>
<comment type="caution">
    <text evidence="6">The sequence shown here is derived from an EMBL/GenBank/DDBJ whole genome shotgun (WGS) entry which is preliminary data.</text>
</comment>
<feature type="transmembrane region" description="Helical" evidence="4">
    <location>
        <begin position="264"/>
        <end position="283"/>
    </location>
</feature>
<keyword evidence="2 4" id="KW-1133">Transmembrane helix</keyword>
<evidence type="ECO:0000256" key="4">
    <source>
        <dbReference type="SAM" id="Phobius"/>
    </source>
</evidence>
<evidence type="ECO:0000259" key="5">
    <source>
        <dbReference type="PROSITE" id="PS50850"/>
    </source>
</evidence>
<evidence type="ECO:0000256" key="2">
    <source>
        <dbReference type="ARBA" id="ARBA00022989"/>
    </source>
</evidence>
<dbReference type="PANTHER" id="PTHR42910">
    <property type="entry name" value="TRANSPORTER SCO4007-RELATED"/>
    <property type="match status" value="1"/>
</dbReference>
<evidence type="ECO:0000256" key="3">
    <source>
        <dbReference type="ARBA" id="ARBA00023136"/>
    </source>
</evidence>
<reference evidence="6 7" key="1">
    <citation type="submission" date="2016-09" db="EMBL/GenBank/DDBJ databases">
        <title>Chromobacterium muskegensis sp. nov., an insecticidal bacterium isolated from Sphagnum bogs.</title>
        <authorList>
            <person name="Sparks M.E."/>
            <person name="Blackburn M.B."/>
            <person name="Gundersen-Rindal D.E."/>
            <person name="Mitchell A."/>
            <person name="Farrar R."/>
            <person name="Kuhar D."/>
        </authorList>
    </citation>
    <scope>NUCLEOTIDE SEQUENCE [LARGE SCALE GENOMIC DNA]</scope>
    <source>
        <strain evidence="6 7">14B-1</strain>
    </source>
</reference>
<dbReference type="Pfam" id="PF07690">
    <property type="entry name" value="MFS_1"/>
    <property type="match status" value="1"/>
</dbReference>
<gene>
    <name evidence="6" type="ORF">BI344_07315</name>
</gene>
<feature type="transmembrane region" description="Helical" evidence="4">
    <location>
        <begin position="123"/>
        <end position="142"/>
    </location>
</feature>
<keyword evidence="3 4" id="KW-0472">Membrane</keyword>
<feature type="transmembrane region" description="Helical" evidence="4">
    <location>
        <begin position="352"/>
        <end position="373"/>
    </location>
</feature>
<dbReference type="Proteomes" id="UP000180280">
    <property type="component" value="Unassembled WGS sequence"/>
</dbReference>
<protein>
    <recommendedName>
        <fullName evidence="5">Major facilitator superfamily (MFS) profile domain-containing protein</fullName>
    </recommendedName>
</protein>
<feature type="transmembrane region" description="Helical" evidence="4">
    <location>
        <begin position="327"/>
        <end position="346"/>
    </location>
</feature>
<feature type="transmembrane region" description="Helical" evidence="4">
    <location>
        <begin position="65"/>
        <end position="84"/>
    </location>
</feature>
<dbReference type="InterPro" id="IPR036259">
    <property type="entry name" value="MFS_trans_sf"/>
</dbReference>
<evidence type="ECO:0000313" key="6">
    <source>
        <dbReference type="EMBL" id="OHX20541.1"/>
    </source>
</evidence>
<organism evidence="6 7">
    <name type="scientific">Chromobacterium sphagni</name>
    <dbReference type="NCBI Taxonomy" id="1903179"/>
    <lineage>
        <taxon>Bacteria</taxon>
        <taxon>Pseudomonadati</taxon>
        <taxon>Pseudomonadota</taxon>
        <taxon>Betaproteobacteria</taxon>
        <taxon>Neisseriales</taxon>
        <taxon>Chromobacteriaceae</taxon>
        <taxon>Chromobacterium</taxon>
    </lineage>
</organism>